<evidence type="ECO:0000313" key="2">
    <source>
        <dbReference type="Proteomes" id="UP000465609"/>
    </source>
</evidence>
<dbReference type="Proteomes" id="UP000465609">
    <property type="component" value="Chromosome"/>
</dbReference>
<keyword evidence="2" id="KW-1185">Reference proteome</keyword>
<sequence length="157" mass="17151">MCWKCDHPEATVADWIAYIRGKIDRRGWAIQYVEDGLRSFAYTIGLHGFGLPELLITGVVPASAAQLLNHVAERAIVDGVPPPGVHLATEGPPFVEIVEVDCPPAHMGMASAIQGYGYSARQLVWADAHGVLPWDADFDHGRTRQPVFGIRANRHCA</sequence>
<dbReference type="Pfam" id="PF14081">
    <property type="entry name" value="DUF4262"/>
    <property type="match status" value="1"/>
</dbReference>
<reference evidence="1 2" key="1">
    <citation type="journal article" date="2019" name="Emerg. Microbes Infect.">
        <title>Comprehensive subspecies identification of 175 nontuberculous mycobacteria species based on 7547 genomic profiles.</title>
        <authorList>
            <person name="Matsumoto Y."/>
            <person name="Kinjo T."/>
            <person name="Motooka D."/>
            <person name="Nabeya D."/>
            <person name="Jung N."/>
            <person name="Uechi K."/>
            <person name="Horii T."/>
            <person name="Iida T."/>
            <person name="Fujita J."/>
            <person name="Nakamura S."/>
        </authorList>
    </citation>
    <scope>NUCLEOTIDE SEQUENCE [LARGE SCALE GENOMIC DNA]</scope>
    <source>
        <strain evidence="1 2">JCM 15296</strain>
    </source>
</reference>
<gene>
    <name evidence="1" type="ORF">MAUB_50570</name>
</gene>
<accession>A0ABM7IK61</accession>
<protein>
    <recommendedName>
        <fullName evidence="3">DUF4262 domain-containing protein</fullName>
    </recommendedName>
</protein>
<proteinExistence type="predicted"/>
<organism evidence="1 2">
    <name type="scientific">Mycolicibacterium aubagnense</name>
    <dbReference type="NCBI Taxonomy" id="319707"/>
    <lineage>
        <taxon>Bacteria</taxon>
        <taxon>Bacillati</taxon>
        <taxon>Actinomycetota</taxon>
        <taxon>Actinomycetes</taxon>
        <taxon>Mycobacteriales</taxon>
        <taxon>Mycobacteriaceae</taxon>
        <taxon>Mycolicibacterium</taxon>
    </lineage>
</organism>
<dbReference type="EMBL" id="AP022577">
    <property type="protein sequence ID" value="BBX87184.1"/>
    <property type="molecule type" value="Genomic_DNA"/>
</dbReference>
<evidence type="ECO:0000313" key="1">
    <source>
        <dbReference type="EMBL" id="BBX87184.1"/>
    </source>
</evidence>
<dbReference type="InterPro" id="IPR025358">
    <property type="entry name" value="DUF4262"/>
</dbReference>
<evidence type="ECO:0008006" key="3">
    <source>
        <dbReference type="Google" id="ProtNLM"/>
    </source>
</evidence>
<name>A0ABM7IK61_9MYCO</name>